<evidence type="ECO:0000313" key="2">
    <source>
        <dbReference type="Proteomes" id="UP000604825"/>
    </source>
</evidence>
<dbReference type="Proteomes" id="UP000604825">
    <property type="component" value="Unassembled WGS sequence"/>
</dbReference>
<organism evidence="1 2">
    <name type="scientific">Miscanthus lutarioriparius</name>
    <dbReference type="NCBI Taxonomy" id="422564"/>
    <lineage>
        <taxon>Eukaryota</taxon>
        <taxon>Viridiplantae</taxon>
        <taxon>Streptophyta</taxon>
        <taxon>Embryophyta</taxon>
        <taxon>Tracheophyta</taxon>
        <taxon>Spermatophyta</taxon>
        <taxon>Magnoliopsida</taxon>
        <taxon>Liliopsida</taxon>
        <taxon>Poales</taxon>
        <taxon>Poaceae</taxon>
        <taxon>PACMAD clade</taxon>
        <taxon>Panicoideae</taxon>
        <taxon>Andropogonodae</taxon>
        <taxon>Andropogoneae</taxon>
        <taxon>Saccharinae</taxon>
        <taxon>Miscanthus</taxon>
    </lineage>
</organism>
<dbReference type="EMBL" id="CAJGYO010000011">
    <property type="protein sequence ID" value="CAD6261232.1"/>
    <property type="molecule type" value="Genomic_DNA"/>
</dbReference>
<reference evidence="1" key="1">
    <citation type="submission" date="2020-10" db="EMBL/GenBank/DDBJ databases">
        <authorList>
            <person name="Han B."/>
            <person name="Lu T."/>
            <person name="Zhao Q."/>
            <person name="Huang X."/>
            <person name="Zhao Y."/>
        </authorList>
    </citation>
    <scope>NUCLEOTIDE SEQUENCE</scope>
</reference>
<keyword evidence="2" id="KW-1185">Reference proteome</keyword>
<comment type="caution">
    <text evidence="1">The sequence shown here is derived from an EMBL/GenBank/DDBJ whole genome shotgun (WGS) entry which is preliminary data.</text>
</comment>
<name>A0A811QTP6_9POAL</name>
<proteinExistence type="predicted"/>
<dbReference type="AlphaFoldDB" id="A0A811QTP6"/>
<accession>A0A811QTP6</accession>
<evidence type="ECO:0000313" key="1">
    <source>
        <dbReference type="EMBL" id="CAD6261232.1"/>
    </source>
</evidence>
<gene>
    <name evidence="1" type="ORF">NCGR_LOCUS44653</name>
</gene>
<protein>
    <submittedName>
        <fullName evidence="1">Uncharacterized protein</fullName>
    </submittedName>
</protein>
<sequence length="131" mass="15223">MALKMCGCTLSVNSFTHYYKIHFHKKTIKDKQTKIEMVAHYGSYNFVPKKTKGTVQIMPAYRNKWPWWTDYLFYHRVYSDEDVVEALTKGLLKAHILVSEMMPMEGFCLAKIRADGPRDTEAIDTFALTSC</sequence>